<accession>K9YW88</accession>
<name>K9YW88_DACS8</name>
<evidence type="ECO:0000256" key="1">
    <source>
        <dbReference type="ARBA" id="ARBA00007521"/>
    </source>
</evidence>
<dbReference type="EMBL" id="CP003944">
    <property type="protein sequence ID" value="AFZ50383.1"/>
    <property type="molecule type" value="Genomic_DNA"/>
</dbReference>
<proteinExistence type="inferred from homology"/>
<evidence type="ECO:0000313" key="4">
    <source>
        <dbReference type="Proteomes" id="UP000010482"/>
    </source>
</evidence>
<dbReference type="HOGENOM" id="CLU_121823_6_3_3"/>
<dbReference type="KEGG" id="dsl:Dacsa_1719"/>
<dbReference type="GO" id="GO:0003677">
    <property type="term" value="F:DNA binding"/>
    <property type="evidence" value="ECO:0007669"/>
    <property type="project" value="InterPro"/>
</dbReference>
<comment type="similarity">
    <text evidence="1">Belongs to the PemK/MazF family.</text>
</comment>
<dbReference type="Pfam" id="PF02452">
    <property type="entry name" value="PemK_toxin"/>
    <property type="match status" value="1"/>
</dbReference>
<dbReference type="InterPro" id="IPR003477">
    <property type="entry name" value="PemK-like"/>
</dbReference>
<dbReference type="Gene3D" id="2.30.30.110">
    <property type="match status" value="1"/>
</dbReference>
<dbReference type="Proteomes" id="UP000010482">
    <property type="component" value="Chromosome"/>
</dbReference>
<dbReference type="eggNOG" id="COG2337">
    <property type="taxonomic scope" value="Bacteria"/>
</dbReference>
<dbReference type="RefSeq" id="WP_015229380.1">
    <property type="nucleotide sequence ID" value="NC_019780.1"/>
</dbReference>
<dbReference type="AlphaFoldDB" id="K9YW88"/>
<reference evidence="3" key="1">
    <citation type="submission" date="2012-04" db="EMBL/GenBank/DDBJ databases">
        <title>Finished genome of Dactylococcopsis salina PCC 8305.</title>
        <authorList>
            <consortium name="US DOE Joint Genome Institute"/>
            <person name="Gugger M."/>
            <person name="Coursin T."/>
            <person name="Rippka R."/>
            <person name="Tandeau De Marsac N."/>
            <person name="Huntemann M."/>
            <person name="Wei C.-L."/>
            <person name="Han J."/>
            <person name="Detter J.C."/>
            <person name="Han C."/>
            <person name="Tapia R."/>
            <person name="Daligault H."/>
            <person name="Chen A."/>
            <person name="Krypides N."/>
            <person name="Mavromatis K."/>
            <person name="Markowitz V."/>
            <person name="Szeto E."/>
            <person name="Ivanova N."/>
            <person name="Ovchinnikova G."/>
            <person name="Pagani I."/>
            <person name="Pati A."/>
            <person name="Goodwin L."/>
            <person name="Peters L."/>
            <person name="Pitluck S."/>
            <person name="Woyke T."/>
            <person name="Kerfeld C."/>
        </authorList>
    </citation>
    <scope>NUCLEOTIDE SEQUENCE [LARGE SCALE GENOMIC DNA]</scope>
    <source>
        <strain evidence="3">PCC 8305</strain>
    </source>
</reference>
<evidence type="ECO:0000313" key="3">
    <source>
        <dbReference type="EMBL" id="AFZ50383.1"/>
    </source>
</evidence>
<dbReference type="OrthoDB" id="129822at2"/>
<sequence>MNPILYNQFEVVVVPFPFTDRNAAKRRPALILSEANAFNTTIGHSVMAMITTATHTPWPLDVPIQDLATAGLRVPSIIRMKLFTLDHGLVLKKVGSLSLLDQIAVKKSLQQLFE</sequence>
<keyword evidence="4" id="KW-1185">Reference proteome</keyword>
<dbReference type="SUPFAM" id="SSF50118">
    <property type="entry name" value="Cell growth inhibitor/plasmid maintenance toxic component"/>
    <property type="match status" value="1"/>
</dbReference>
<evidence type="ECO:0000256" key="2">
    <source>
        <dbReference type="ARBA" id="ARBA00022649"/>
    </source>
</evidence>
<protein>
    <submittedName>
        <fullName evidence="3">PemK-like protein</fullName>
    </submittedName>
</protein>
<gene>
    <name evidence="3" type="ORF">Dacsa_1719</name>
</gene>
<organism evidence="3 4">
    <name type="scientific">Dactylococcopsis salina (strain PCC 8305)</name>
    <name type="common">Myxobactron salinum</name>
    <dbReference type="NCBI Taxonomy" id="13035"/>
    <lineage>
        <taxon>Bacteria</taxon>
        <taxon>Bacillati</taxon>
        <taxon>Cyanobacteriota</taxon>
        <taxon>Cyanophyceae</taxon>
        <taxon>Nodosilineales</taxon>
        <taxon>Cymatolegaceae</taxon>
        <taxon>Dactylococcopsis</taxon>
    </lineage>
</organism>
<keyword evidence="2" id="KW-1277">Toxin-antitoxin system</keyword>
<dbReference type="InterPro" id="IPR011067">
    <property type="entry name" value="Plasmid_toxin/cell-grow_inhib"/>
</dbReference>
<dbReference type="PATRIC" id="fig|13035.3.peg.1944"/>
<dbReference type="STRING" id="13035.Dacsa_1719"/>